<name>A0AA44CI89_YERMO</name>
<dbReference type="FunFam" id="3.40.50.300:FF:000025">
    <property type="entry name" value="ATP-dependent Clp protease subunit"/>
    <property type="match status" value="1"/>
</dbReference>
<dbReference type="Pfam" id="PF10431">
    <property type="entry name" value="ClpB_D2-small"/>
    <property type="match status" value="1"/>
</dbReference>
<keyword evidence="3" id="KW-0547">Nucleotide-binding</keyword>
<dbReference type="Pfam" id="PF02861">
    <property type="entry name" value="Clp_N"/>
    <property type="match status" value="1"/>
</dbReference>
<dbReference type="InterPro" id="IPR036628">
    <property type="entry name" value="Clp_N_dom_sf"/>
</dbReference>
<proteinExistence type="inferred from homology"/>
<dbReference type="InterPro" id="IPR027417">
    <property type="entry name" value="P-loop_NTPase"/>
</dbReference>
<dbReference type="PROSITE" id="PS00870">
    <property type="entry name" value="CLPAB_1"/>
    <property type="match status" value="1"/>
</dbReference>
<sequence length="883" mass="96590">MTTHSAHLLRRLNPYCAQALAGAATLCQTRAHAEITVEHWLLKLLEQGEGDITVIARRYEWDMDNLWQGLLAHLETLPRTVQGKPQLSAALQQLIKSAWLDASLQEDANAVRSVHLLAALINTPSLLAAEAAWPLLSLSATQLQRLLPLLDSQSDERPEVQQAAALADSPVNLTDEAATTTSASGQPQLNDALQAALDKFTLDVTAKAKTGQIDPIFGRDTEIRQMVDILSRRRKNNPILVGEPGVGKTALVEGLALRIAEGNVPDSLKTVSLRTLDLGLLQAGAGVKGEFEQRLKNVIEAVQQSPTPVLLFIDEAHTIIGAGNQAGGADAANLLKPALARGELRTIAATTWSEYKQYFERDAALERRFQMVKVDEPDDAKASLMLRGLKGRYAQHHGVHILDSAITAAVTLSRRFFTGRQLPDKAVDLLDTAGARVRMSIDTLPAALMEINAELAALAMEQQAIEQDLLLLPNIGSTRLLEIDKRRAELAVGQQKLEQQYEAEKRLTTLIVEARQDIANVAHLAELQAELSQIQGSAPLLSLDVDVRTVATVIADWTGVPLSSLLKDEQTDLLQLENHLATRVVGQDAALVDMAQRLRAAKTGLTSENGPLGVFLLVGPSGVGKTETALALADTLFGGEKSLITINMSEYQEAHTVSQLKGSPPGYVGYGQGGILTEAVRKRPYSVVLLDEVEKAHSDVINLFYQVFDRGFMRDGEGREIDFRNTVILMTANLGSDHLMQLLDEQPEATHSDLHELLRPILRDHFQPALLARFQTLIYRPLDAIALRTIVEMKLAQVAKRLNKHYGLQCTIEESLYDTLVAACLLPDTGARNIDSLLNQQILPVLSQQLLSRLSEQQRTTSLALGWDEAEGITLEFEGMNDE</sequence>
<dbReference type="InterPro" id="IPR003593">
    <property type="entry name" value="AAA+_ATPase"/>
</dbReference>
<evidence type="ECO:0000256" key="4">
    <source>
        <dbReference type="ARBA" id="ARBA00022840"/>
    </source>
</evidence>
<dbReference type="InterPro" id="IPR003959">
    <property type="entry name" value="ATPase_AAA_core"/>
</dbReference>
<dbReference type="GO" id="GO:0005737">
    <property type="term" value="C:cytoplasm"/>
    <property type="evidence" value="ECO:0007669"/>
    <property type="project" value="TreeGrafter"/>
</dbReference>
<dbReference type="Gene3D" id="1.10.8.60">
    <property type="match status" value="1"/>
</dbReference>
<dbReference type="PRINTS" id="PR00300">
    <property type="entry name" value="CLPPROTEASEA"/>
</dbReference>
<dbReference type="AlphaFoldDB" id="A0AA44CI89"/>
<dbReference type="GO" id="GO:0005524">
    <property type="term" value="F:ATP binding"/>
    <property type="evidence" value="ECO:0007669"/>
    <property type="project" value="UniProtKB-KW"/>
</dbReference>
<dbReference type="CDD" id="cd19499">
    <property type="entry name" value="RecA-like_ClpB_Hsp104-like"/>
    <property type="match status" value="1"/>
</dbReference>
<dbReference type="InterPro" id="IPR019489">
    <property type="entry name" value="Clp_ATPase_C"/>
</dbReference>
<dbReference type="NCBIfam" id="TIGR03345">
    <property type="entry name" value="VI_ClpV1"/>
    <property type="match status" value="1"/>
</dbReference>
<dbReference type="InterPro" id="IPR017729">
    <property type="entry name" value="ATPase_T6SS_ClpV1"/>
</dbReference>
<dbReference type="SUPFAM" id="SSF52540">
    <property type="entry name" value="P-loop containing nucleoside triphosphate hydrolases"/>
    <property type="match status" value="2"/>
</dbReference>
<dbReference type="Pfam" id="PF07724">
    <property type="entry name" value="AAA_2"/>
    <property type="match status" value="1"/>
</dbReference>
<dbReference type="GO" id="GO:0034605">
    <property type="term" value="P:cellular response to heat"/>
    <property type="evidence" value="ECO:0007669"/>
    <property type="project" value="TreeGrafter"/>
</dbReference>
<dbReference type="InterPro" id="IPR050130">
    <property type="entry name" value="ClpA_ClpB"/>
</dbReference>
<dbReference type="Gene3D" id="1.10.1780.10">
    <property type="entry name" value="Clp, N-terminal domain"/>
    <property type="match status" value="1"/>
</dbReference>
<reference evidence="8" key="1">
    <citation type="submission" date="2020-03" db="EMBL/GenBank/DDBJ databases">
        <authorList>
            <person name="Kislichkina A."/>
            <person name="Dentovskaya S."/>
            <person name="Shaikhutdinov R."/>
            <person name="Ivanov S."/>
            <person name="Sizova A."/>
            <person name="Solomentsev V."/>
            <person name="Bogun A."/>
        </authorList>
    </citation>
    <scope>NUCLEOTIDE SEQUENCE</scope>
    <source>
        <strain evidence="8">SCPM-O-B-7610</strain>
    </source>
</reference>
<dbReference type="FunFam" id="3.40.50.300:FF:000010">
    <property type="entry name" value="Chaperone clpB 1, putative"/>
    <property type="match status" value="1"/>
</dbReference>
<dbReference type="SMART" id="SM00382">
    <property type="entry name" value="AAA"/>
    <property type="match status" value="2"/>
</dbReference>
<dbReference type="InterPro" id="IPR018368">
    <property type="entry name" value="ClpA/B_CS1"/>
</dbReference>
<protein>
    <submittedName>
        <fullName evidence="8">Type VI secretion system ATPase TssH</fullName>
    </submittedName>
</protein>
<accession>A0AA44CI89</accession>
<dbReference type="EMBL" id="JAASAI010000001">
    <property type="protein sequence ID" value="NIL21095.1"/>
    <property type="molecule type" value="Genomic_DNA"/>
</dbReference>
<feature type="domain" description="Clp R" evidence="7">
    <location>
        <begin position="9"/>
        <end position="149"/>
    </location>
</feature>
<keyword evidence="4" id="KW-0067">ATP-binding</keyword>
<evidence type="ECO:0000256" key="6">
    <source>
        <dbReference type="PROSITE-ProRule" id="PRU01251"/>
    </source>
</evidence>
<dbReference type="PROSITE" id="PS51903">
    <property type="entry name" value="CLP_R"/>
    <property type="match status" value="1"/>
</dbReference>
<dbReference type="InterPro" id="IPR004176">
    <property type="entry name" value="Clp_R_N"/>
</dbReference>
<evidence type="ECO:0000256" key="5">
    <source>
        <dbReference type="ARBA" id="ARBA00023186"/>
    </source>
</evidence>
<comment type="similarity">
    <text evidence="1">Belongs to the ClpA/ClpB family.</text>
</comment>
<evidence type="ECO:0000256" key="2">
    <source>
        <dbReference type="ARBA" id="ARBA00022737"/>
    </source>
</evidence>
<dbReference type="GO" id="GO:0016887">
    <property type="term" value="F:ATP hydrolysis activity"/>
    <property type="evidence" value="ECO:0007669"/>
    <property type="project" value="InterPro"/>
</dbReference>
<dbReference type="PANTHER" id="PTHR11638:SF181">
    <property type="entry name" value="ATPASE SUBUNIT OF ATP-DEPENDENT PROTEASE"/>
    <property type="match status" value="1"/>
</dbReference>
<evidence type="ECO:0000256" key="1">
    <source>
        <dbReference type="ARBA" id="ARBA00008675"/>
    </source>
</evidence>
<dbReference type="InterPro" id="IPR041546">
    <property type="entry name" value="ClpA/ClpB_AAA_lid"/>
</dbReference>
<organism evidence="8 9">
    <name type="scientific">Yersinia mollaretii</name>
    <dbReference type="NCBI Taxonomy" id="33060"/>
    <lineage>
        <taxon>Bacteria</taxon>
        <taxon>Pseudomonadati</taxon>
        <taxon>Pseudomonadota</taxon>
        <taxon>Gammaproteobacteria</taxon>
        <taxon>Enterobacterales</taxon>
        <taxon>Yersiniaceae</taxon>
        <taxon>Yersinia</taxon>
    </lineage>
</organism>
<keyword evidence="2 6" id="KW-0677">Repeat</keyword>
<dbReference type="Gene3D" id="3.40.50.300">
    <property type="entry name" value="P-loop containing nucleotide triphosphate hydrolases"/>
    <property type="match status" value="3"/>
</dbReference>
<keyword evidence="5" id="KW-0143">Chaperone</keyword>
<evidence type="ECO:0000259" key="7">
    <source>
        <dbReference type="PROSITE" id="PS51903"/>
    </source>
</evidence>
<evidence type="ECO:0000313" key="8">
    <source>
        <dbReference type="EMBL" id="NIL21095.1"/>
    </source>
</evidence>
<evidence type="ECO:0000313" key="9">
    <source>
        <dbReference type="Proteomes" id="UP000712947"/>
    </source>
</evidence>
<dbReference type="SUPFAM" id="SSF81923">
    <property type="entry name" value="Double Clp-N motif"/>
    <property type="match status" value="1"/>
</dbReference>
<evidence type="ECO:0000256" key="3">
    <source>
        <dbReference type="ARBA" id="ARBA00022741"/>
    </source>
</evidence>
<dbReference type="Proteomes" id="UP000712947">
    <property type="component" value="Unassembled WGS sequence"/>
</dbReference>
<dbReference type="InterPro" id="IPR001270">
    <property type="entry name" value="ClpA/B"/>
</dbReference>
<dbReference type="Pfam" id="PF00004">
    <property type="entry name" value="AAA"/>
    <property type="match status" value="1"/>
</dbReference>
<dbReference type="PANTHER" id="PTHR11638">
    <property type="entry name" value="ATP-DEPENDENT CLP PROTEASE"/>
    <property type="match status" value="1"/>
</dbReference>
<dbReference type="CDD" id="cd00009">
    <property type="entry name" value="AAA"/>
    <property type="match status" value="1"/>
</dbReference>
<dbReference type="Pfam" id="PF17871">
    <property type="entry name" value="AAA_lid_9"/>
    <property type="match status" value="1"/>
</dbReference>
<dbReference type="SMART" id="SM01086">
    <property type="entry name" value="ClpB_D2-small"/>
    <property type="match status" value="1"/>
</dbReference>
<gene>
    <name evidence="8" type="primary">tssH</name>
    <name evidence="8" type="ORF">HB991_00950</name>
</gene>
<dbReference type="RefSeq" id="WP_050536154.1">
    <property type="nucleotide sequence ID" value="NZ_CABHYO010000050.1"/>
</dbReference>
<comment type="caution">
    <text evidence="8">The sequence shown here is derived from an EMBL/GenBank/DDBJ whole genome shotgun (WGS) entry which is preliminary data.</text>
</comment>